<sequence>MADDFPSKQMGSVISCYTKCDSTDQAQMKTSINSETKNNSPIECTIKKDSSPLVNGSIVKQVVDQSTSVPSSTTKKQRDKDYIFGKVIGEGSFSTVFLVKDIRNEKQYAMKVCDKDLLLRERKSEYVKREREALCRVNLNLCPFIIKLYATFQDESRLYFVLSYAKHGELLPIINKVGSFNEECTKFYAAELIVALEHIHRLKLIHRDIKPENILLNEDMHIQLGDFGSVKIQGLDSDDRFKEASRRNSFVGTAQYVAPEILTDKEQTKSVDLWSFGCTVYQMSSGYPPFRGLNEYLIFQKVMKLEYSYPDNFNSKIRDFIENFLVLEPLDRLGATDCDEDGYTSIKNHEFFDGLEWESLHLQLPPKIGALEENGAAASAGESNGSTDELFPSSLEPGLDERQISRLLGLELRDYDETADFGYGDKKPLGEIKSTKVYDYQQLLPEDISKVFDELDEWKRHQATDSWHERIGRNVILKMGLVGKRKGILPKPRILVLTTGPCLYYFNQGRDQPKGEIPWNPKLKAEAKNFKIFAVKTPSKNYYFEDHNHQSQVWCDWINNLHKIYHPPT</sequence>
<dbReference type="InterPro" id="IPR011993">
    <property type="entry name" value="PH-like_dom_sf"/>
</dbReference>
<dbReference type="SUPFAM" id="SSF56112">
    <property type="entry name" value="Protein kinase-like (PK-like)"/>
    <property type="match status" value="1"/>
</dbReference>
<reference evidence="14" key="2">
    <citation type="submission" date="2015-02" db="UniProtKB">
        <authorList>
            <consortium name="EnsemblMetazoa"/>
        </authorList>
    </citation>
    <scope>IDENTIFICATION</scope>
</reference>
<dbReference type="PANTHER" id="PTHR24356">
    <property type="entry name" value="SERINE/THREONINE-PROTEIN KINASE"/>
    <property type="match status" value="1"/>
</dbReference>
<feature type="domain" description="Protein kinase" evidence="13">
    <location>
        <begin position="82"/>
        <end position="352"/>
    </location>
</feature>
<dbReference type="OMA" id="QYRVPDN"/>
<comment type="catalytic activity">
    <reaction evidence="9">
        <text>L-threonyl-[protein] + ATP = O-phospho-L-threonyl-[protein] + ADP + H(+)</text>
        <dbReference type="Rhea" id="RHEA:46608"/>
        <dbReference type="Rhea" id="RHEA-COMP:11060"/>
        <dbReference type="Rhea" id="RHEA-COMP:11605"/>
        <dbReference type="ChEBI" id="CHEBI:15378"/>
        <dbReference type="ChEBI" id="CHEBI:30013"/>
        <dbReference type="ChEBI" id="CHEBI:30616"/>
        <dbReference type="ChEBI" id="CHEBI:61977"/>
        <dbReference type="ChEBI" id="CHEBI:456216"/>
        <dbReference type="EC" id="2.7.11.1"/>
    </reaction>
</comment>
<dbReference type="PROSITE" id="PS00108">
    <property type="entry name" value="PROTEIN_KINASE_ST"/>
    <property type="match status" value="1"/>
</dbReference>
<accession>T1JHU9</accession>
<proteinExistence type="inferred from homology"/>
<keyword evidence="5" id="KW-0808">Transferase</keyword>
<evidence type="ECO:0000256" key="8">
    <source>
        <dbReference type="ARBA" id="ARBA00022840"/>
    </source>
</evidence>
<evidence type="ECO:0000256" key="12">
    <source>
        <dbReference type="SAM" id="MobiDB-lite"/>
    </source>
</evidence>
<dbReference type="EnsemblMetazoa" id="SMAR013430-RA">
    <property type="protein sequence ID" value="SMAR013430-PA"/>
    <property type="gene ID" value="SMAR013430"/>
</dbReference>
<evidence type="ECO:0000256" key="11">
    <source>
        <dbReference type="PROSITE-ProRule" id="PRU10141"/>
    </source>
</evidence>
<dbReference type="GO" id="GO:0005524">
    <property type="term" value="F:ATP binding"/>
    <property type="evidence" value="ECO:0007669"/>
    <property type="project" value="UniProtKB-UniRule"/>
</dbReference>
<dbReference type="Gene3D" id="2.30.29.30">
    <property type="entry name" value="Pleckstrin-homology domain (PH domain)/Phosphotyrosine-binding domain (PTB)"/>
    <property type="match status" value="1"/>
</dbReference>
<dbReference type="EMBL" id="JH431866">
    <property type="status" value="NOT_ANNOTATED_CDS"/>
    <property type="molecule type" value="Genomic_DNA"/>
</dbReference>
<evidence type="ECO:0000313" key="14">
    <source>
        <dbReference type="EnsemblMetazoa" id="SMAR013430-PA"/>
    </source>
</evidence>
<evidence type="ECO:0000256" key="4">
    <source>
        <dbReference type="ARBA" id="ARBA00022527"/>
    </source>
</evidence>
<keyword evidence="4" id="KW-0723">Serine/threonine-protein kinase</keyword>
<evidence type="ECO:0000256" key="2">
    <source>
        <dbReference type="ARBA" id="ARBA00012513"/>
    </source>
</evidence>
<keyword evidence="8 11" id="KW-0067">ATP-binding</keyword>
<keyword evidence="6 11" id="KW-0547">Nucleotide-binding</keyword>
<dbReference type="InterPro" id="IPR000719">
    <property type="entry name" value="Prot_kinase_dom"/>
</dbReference>
<dbReference type="HOGENOM" id="CLU_000288_63_9_1"/>
<feature type="compositionally biased region" description="Low complexity" evidence="12">
    <location>
        <begin position="376"/>
        <end position="386"/>
    </location>
</feature>
<dbReference type="Gene3D" id="3.30.200.20">
    <property type="entry name" value="Phosphorylase Kinase, domain 1"/>
    <property type="match status" value="1"/>
</dbReference>
<evidence type="ECO:0000256" key="7">
    <source>
        <dbReference type="ARBA" id="ARBA00022777"/>
    </source>
</evidence>
<dbReference type="GO" id="GO:0004674">
    <property type="term" value="F:protein serine/threonine kinase activity"/>
    <property type="evidence" value="ECO:0007669"/>
    <property type="project" value="UniProtKB-KW"/>
</dbReference>
<dbReference type="InterPro" id="IPR050236">
    <property type="entry name" value="Ser_Thr_kinase_AGC"/>
</dbReference>
<dbReference type="PANTHER" id="PTHR24356:SF163">
    <property type="entry name" value="3-PHOSPHOINOSITIDE-DEPENDENT PROTEIN KINASE 1-RELATED"/>
    <property type="match status" value="1"/>
</dbReference>
<reference evidence="15" key="1">
    <citation type="submission" date="2011-05" db="EMBL/GenBank/DDBJ databases">
        <authorList>
            <person name="Richards S.R."/>
            <person name="Qu J."/>
            <person name="Jiang H."/>
            <person name="Jhangiani S.N."/>
            <person name="Agravi P."/>
            <person name="Goodspeed R."/>
            <person name="Gross S."/>
            <person name="Mandapat C."/>
            <person name="Jackson L."/>
            <person name="Mathew T."/>
            <person name="Pu L."/>
            <person name="Thornton R."/>
            <person name="Saada N."/>
            <person name="Wilczek-Boney K.B."/>
            <person name="Lee S."/>
            <person name="Kovar C."/>
            <person name="Wu Y."/>
            <person name="Scherer S.E."/>
            <person name="Worley K.C."/>
            <person name="Muzny D.M."/>
            <person name="Gibbs R."/>
        </authorList>
    </citation>
    <scope>NUCLEOTIDE SEQUENCE</scope>
    <source>
        <strain evidence="15">Brora</strain>
    </source>
</reference>
<dbReference type="Gene3D" id="1.10.510.10">
    <property type="entry name" value="Transferase(Phosphotransferase) domain 1"/>
    <property type="match status" value="1"/>
</dbReference>
<dbReference type="PhylomeDB" id="T1JHU9"/>
<protein>
    <recommendedName>
        <fullName evidence="3">3-phosphoinositide-dependent protein kinase 1</fullName>
        <ecNumber evidence="2">2.7.11.1</ecNumber>
    </recommendedName>
</protein>
<dbReference type="InterPro" id="IPR039046">
    <property type="entry name" value="PDPK1"/>
</dbReference>
<dbReference type="PROSITE" id="PS50011">
    <property type="entry name" value="PROTEIN_KINASE_DOM"/>
    <property type="match status" value="1"/>
</dbReference>
<evidence type="ECO:0000256" key="5">
    <source>
        <dbReference type="ARBA" id="ARBA00022679"/>
    </source>
</evidence>
<dbReference type="Pfam" id="PF00069">
    <property type="entry name" value="Pkinase"/>
    <property type="match status" value="1"/>
</dbReference>
<evidence type="ECO:0000256" key="3">
    <source>
        <dbReference type="ARBA" id="ARBA00018538"/>
    </source>
</evidence>
<dbReference type="InterPro" id="IPR008271">
    <property type="entry name" value="Ser/Thr_kinase_AS"/>
</dbReference>
<dbReference type="FunFam" id="1.10.510.10:FF:000833">
    <property type="entry name" value="AGC family protein kinase"/>
    <property type="match status" value="1"/>
</dbReference>
<dbReference type="SMART" id="SM00220">
    <property type="entry name" value="S_TKc"/>
    <property type="match status" value="1"/>
</dbReference>
<evidence type="ECO:0000313" key="15">
    <source>
        <dbReference type="Proteomes" id="UP000014500"/>
    </source>
</evidence>
<dbReference type="AlphaFoldDB" id="T1JHU9"/>
<evidence type="ECO:0000259" key="13">
    <source>
        <dbReference type="PROSITE" id="PS50011"/>
    </source>
</evidence>
<dbReference type="STRING" id="126957.T1JHU9"/>
<feature type="binding site" evidence="11">
    <location>
        <position position="111"/>
    </location>
    <ligand>
        <name>ATP</name>
        <dbReference type="ChEBI" id="CHEBI:30616"/>
    </ligand>
</feature>
<dbReference type="Pfam" id="PF14593">
    <property type="entry name" value="PH_3"/>
    <property type="match status" value="1"/>
</dbReference>
<evidence type="ECO:0000256" key="9">
    <source>
        <dbReference type="ARBA" id="ARBA00047899"/>
    </source>
</evidence>
<dbReference type="InterPro" id="IPR011009">
    <property type="entry name" value="Kinase-like_dom_sf"/>
</dbReference>
<dbReference type="eggNOG" id="KOG0592">
    <property type="taxonomic scope" value="Eukaryota"/>
</dbReference>
<feature type="region of interest" description="Disordered" evidence="12">
    <location>
        <begin position="376"/>
        <end position="396"/>
    </location>
</feature>
<evidence type="ECO:0000256" key="10">
    <source>
        <dbReference type="ARBA" id="ARBA00048679"/>
    </source>
</evidence>
<dbReference type="EC" id="2.7.11.1" evidence="2"/>
<comment type="catalytic activity">
    <reaction evidence="10">
        <text>L-seryl-[protein] + ATP = O-phospho-L-seryl-[protein] + ADP + H(+)</text>
        <dbReference type="Rhea" id="RHEA:17989"/>
        <dbReference type="Rhea" id="RHEA-COMP:9863"/>
        <dbReference type="Rhea" id="RHEA-COMP:11604"/>
        <dbReference type="ChEBI" id="CHEBI:15378"/>
        <dbReference type="ChEBI" id="CHEBI:29999"/>
        <dbReference type="ChEBI" id="CHEBI:30616"/>
        <dbReference type="ChEBI" id="CHEBI:83421"/>
        <dbReference type="ChEBI" id="CHEBI:456216"/>
        <dbReference type="EC" id="2.7.11.1"/>
    </reaction>
</comment>
<keyword evidence="15" id="KW-1185">Reference proteome</keyword>
<comment type="similarity">
    <text evidence="1">Belongs to the protein kinase superfamily. AGC Ser/Thr protein kinase family. PDPK1 subfamily.</text>
</comment>
<evidence type="ECO:0000256" key="6">
    <source>
        <dbReference type="ARBA" id="ARBA00022741"/>
    </source>
</evidence>
<dbReference type="InterPro" id="IPR033931">
    <property type="entry name" value="PDK1-typ_PH"/>
</dbReference>
<dbReference type="Proteomes" id="UP000014500">
    <property type="component" value="Unassembled WGS sequence"/>
</dbReference>
<organism evidence="14 15">
    <name type="scientific">Strigamia maritima</name>
    <name type="common">European centipede</name>
    <name type="synonym">Geophilus maritimus</name>
    <dbReference type="NCBI Taxonomy" id="126957"/>
    <lineage>
        <taxon>Eukaryota</taxon>
        <taxon>Metazoa</taxon>
        <taxon>Ecdysozoa</taxon>
        <taxon>Arthropoda</taxon>
        <taxon>Myriapoda</taxon>
        <taxon>Chilopoda</taxon>
        <taxon>Pleurostigmophora</taxon>
        <taxon>Geophilomorpha</taxon>
        <taxon>Linotaeniidae</taxon>
        <taxon>Strigamia</taxon>
    </lineage>
</organism>
<dbReference type="GO" id="GO:0035556">
    <property type="term" value="P:intracellular signal transduction"/>
    <property type="evidence" value="ECO:0007669"/>
    <property type="project" value="TreeGrafter"/>
</dbReference>
<name>T1JHU9_STRMM</name>
<evidence type="ECO:0000256" key="1">
    <source>
        <dbReference type="ARBA" id="ARBA00010006"/>
    </source>
</evidence>
<dbReference type="InterPro" id="IPR017441">
    <property type="entry name" value="Protein_kinase_ATP_BS"/>
</dbReference>
<dbReference type="CDD" id="cd05581">
    <property type="entry name" value="STKc_PDK1"/>
    <property type="match status" value="1"/>
</dbReference>
<dbReference type="PROSITE" id="PS00107">
    <property type="entry name" value="PROTEIN_KINASE_ATP"/>
    <property type="match status" value="1"/>
</dbReference>
<dbReference type="SUPFAM" id="SSF50729">
    <property type="entry name" value="PH domain-like"/>
    <property type="match status" value="1"/>
</dbReference>
<dbReference type="FunFam" id="3.30.200.20:FF:000191">
    <property type="entry name" value="3-phosphoinositide-dependent protein kinase 2-like"/>
    <property type="match status" value="1"/>
</dbReference>
<keyword evidence="7" id="KW-0418">Kinase</keyword>